<dbReference type="Proteomes" id="UP000248054">
    <property type="component" value="Unassembled WGS sequence"/>
</dbReference>
<sequence length="140" mass="16614">MYQLNYRSTSKNDLKPQDLENILERANAVNASRNISGCLIYFNNSFVQILEGDKKDVLDVYHKIKMDKRHDEVTLLWENQVENRFFEEWNMAYYRPEDKDVKQFVNNLLLLSDLSDRSSSSLLSFWATVRKILRTEPMKA</sequence>
<dbReference type="AlphaFoldDB" id="A0A2V4XQB2"/>
<comment type="caution">
    <text evidence="2">The sequence shown here is derived from an EMBL/GenBank/DDBJ whole genome shotgun (WGS) entry which is preliminary data.</text>
</comment>
<gene>
    <name evidence="2" type="ORF">DFQ11_10841</name>
</gene>
<dbReference type="InterPro" id="IPR036046">
    <property type="entry name" value="Acylphosphatase-like_dom_sf"/>
</dbReference>
<evidence type="ECO:0000313" key="3">
    <source>
        <dbReference type="Proteomes" id="UP000248054"/>
    </source>
</evidence>
<dbReference type="GO" id="GO:0009882">
    <property type="term" value="F:blue light photoreceptor activity"/>
    <property type="evidence" value="ECO:0007669"/>
    <property type="project" value="InterPro"/>
</dbReference>
<dbReference type="EMBL" id="QJTD01000008">
    <property type="protein sequence ID" value="PYE80017.1"/>
    <property type="molecule type" value="Genomic_DNA"/>
</dbReference>
<feature type="domain" description="BLUF" evidence="1">
    <location>
        <begin position="1"/>
        <end position="92"/>
    </location>
</feature>
<dbReference type="SMART" id="SM01034">
    <property type="entry name" value="BLUF"/>
    <property type="match status" value="1"/>
</dbReference>
<dbReference type="GO" id="GO:0071949">
    <property type="term" value="F:FAD binding"/>
    <property type="evidence" value="ECO:0007669"/>
    <property type="project" value="InterPro"/>
</dbReference>
<dbReference type="OrthoDB" id="1122028at2"/>
<dbReference type="RefSeq" id="WP_110476420.1">
    <property type="nucleotide sequence ID" value="NZ_BMWQ01000009.1"/>
</dbReference>
<organism evidence="2 3">
    <name type="scientific">Winogradskyella epiphytica</name>
    <dbReference type="NCBI Taxonomy" id="262005"/>
    <lineage>
        <taxon>Bacteria</taxon>
        <taxon>Pseudomonadati</taxon>
        <taxon>Bacteroidota</taxon>
        <taxon>Flavobacteriia</taxon>
        <taxon>Flavobacteriales</taxon>
        <taxon>Flavobacteriaceae</taxon>
        <taxon>Winogradskyella</taxon>
    </lineage>
</organism>
<dbReference type="Gene3D" id="3.30.70.100">
    <property type="match status" value="1"/>
</dbReference>
<dbReference type="SUPFAM" id="SSF54975">
    <property type="entry name" value="Acylphosphatase/BLUF domain-like"/>
    <property type="match status" value="1"/>
</dbReference>
<protein>
    <submittedName>
        <fullName evidence="2">FAD-dependent sensor of blue light</fullName>
    </submittedName>
</protein>
<dbReference type="InterPro" id="IPR007024">
    <property type="entry name" value="BLUF_domain"/>
</dbReference>
<dbReference type="Pfam" id="PF04940">
    <property type="entry name" value="BLUF"/>
    <property type="match status" value="1"/>
</dbReference>
<accession>A0A2V4XQB2</accession>
<proteinExistence type="predicted"/>
<dbReference type="PROSITE" id="PS50925">
    <property type="entry name" value="BLUF"/>
    <property type="match status" value="1"/>
</dbReference>
<name>A0A2V4XQB2_9FLAO</name>
<keyword evidence="3" id="KW-1185">Reference proteome</keyword>
<evidence type="ECO:0000259" key="1">
    <source>
        <dbReference type="PROSITE" id="PS50925"/>
    </source>
</evidence>
<evidence type="ECO:0000313" key="2">
    <source>
        <dbReference type="EMBL" id="PYE80017.1"/>
    </source>
</evidence>
<reference evidence="2 3" key="1">
    <citation type="submission" date="2018-06" db="EMBL/GenBank/DDBJ databases">
        <title>Genomic Encyclopedia of Type Strains, Phase III (KMG-III): the genomes of soil and plant-associated and newly described type strains.</title>
        <authorList>
            <person name="Whitman W."/>
        </authorList>
    </citation>
    <scope>NUCLEOTIDE SEQUENCE [LARGE SCALE GENOMIC DNA]</scope>
    <source>
        <strain evidence="2 3">CECT 7945</strain>
    </source>
</reference>